<dbReference type="STRING" id="445932.Emin_0408"/>
<accession>B2KBE3</accession>
<feature type="transmembrane region" description="Helical" evidence="1">
    <location>
        <begin position="6"/>
        <end position="24"/>
    </location>
</feature>
<evidence type="ECO:0000313" key="4">
    <source>
        <dbReference type="Proteomes" id="UP000001029"/>
    </source>
</evidence>
<dbReference type="OrthoDB" id="5294066at2"/>
<organism evidence="3 4">
    <name type="scientific">Elusimicrobium minutum (strain Pei191)</name>
    <dbReference type="NCBI Taxonomy" id="445932"/>
    <lineage>
        <taxon>Bacteria</taxon>
        <taxon>Pseudomonadati</taxon>
        <taxon>Elusimicrobiota</taxon>
        <taxon>Elusimicrobia</taxon>
        <taxon>Elusimicrobiales</taxon>
        <taxon>Elusimicrobiaceae</taxon>
        <taxon>Elusimicrobium</taxon>
    </lineage>
</organism>
<evidence type="ECO:0000256" key="1">
    <source>
        <dbReference type="SAM" id="Phobius"/>
    </source>
</evidence>
<proteinExistence type="predicted"/>
<dbReference type="Proteomes" id="UP000001029">
    <property type="component" value="Chromosome"/>
</dbReference>
<dbReference type="SUPFAM" id="SSF103481">
    <property type="entry name" value="Multidrug resistance efflux transporter EmrE"/>
    <property type="match status" value="1"/>
</dbReference>
<evidence type="ECO:0000259" key="2">
    <source>
        <dbReference type="Pfam" id="PF00892"/>
    </source>
</evidence>
<feature type="transmembrane region" description="Helical" evidence="1">
    <location>
        <begin position="185"/>
        <end position="206"/>
    </location>
</feature>
<keyword evidence="4" id="KW-1185">Reference proteome</keyword>
<name>B2KBE3_ELUMP</name>
<feature type="transmembrane region" description="Helical" evidence="1">
    <location>
        <begin position="36"/>
        <end position="58"/>
    </location>
</feature>
<dbReference type="RefSeq" id="WP_012414580.1">
    <property type="nucleotide sequence ID" value="NC_010644.1"/>
</dbReference>
<dbReference type="AlphaFoldDB" id="B2KBE3"/>
<protein>
    <recommendedName>
        <fullName evidence="2">EamA domain-containing protein</fullName>
    </recommendedName>
</protein>
<keyword evidence="1" id="KW-1133">Transmembrane helix</keyword>
<feature type="transmembrane region" description="Helical" evidence="1">
    <location>
        <begin position="153"/>
        <end position="173"/>
    </location>
</feature>
<feature type="transmembrane region" description="Helical" evidence="1">
    <location>
        <begin position="218"/>
        <end position="239"/>
    </location>
</feature>
<dbReference type="InterPro" id="IPR000620">
    <property type="entry name" value="EamA_dom"/>
</dbReference>
<feature type="transmembrane region" description="Helical" evidence="1">
    <location>
        <begin position="274"/>
        <end position="290"/>
    </location>
</feature>
<dbReference type="EMBL" id="CP001055">
    <property type="protein sequence ID" value="ACC97965.1"/>
    <property type="molecule type" value="Genomic_DNA"/>
</dbReference>
<feature type="domain" description="EamA" evidence="2">
    <location>
        <begin position="5"/>
        <end position="136"/>
    </location>
</feature>
<keyword evidence="1" id="KW-0812">Transmembrane</keyword>
<feature type="transmembrane region" description="Helical" evidence="1">
    <location>
        <begin position="96"/>
        <end position="114"/>
    </location>
</feature>
<dbReference type="GO" id="GO:0016020">
    <property type="term" value="C:membrane"/>
    <property type="evidence" value="ECO:0007669"/>
    <property type="project" value="InterPro"/>
</dbReference>
<sequence length="292" mass="32508">MHISPYIYALLSNLTFGIGAQIFTKFSRKISPVWMTVFKGSLACLFFFLSVMLMGGFHPIPLKYMATFILSGFIALGLGDILLLKAFADMGPGRTMMLFAFQPLIVGVFSYFLFGQAVNAAKFFSIIFFIICIFIFAFENFKKSGKWSFTSMLIAFCGMTVDAVGILITRYSFNGSNAAALEGNFYRALGAVLSFILVCGVFKINFFAKFKILTKKEIALSSLGVFMGCYLCLLFYLAAIKTGHLATLSSIAITGVIFAGLFECLFERKLPSKYLMTAFFFFCAGMYILLRY</sequence>
<feature type="transmembrane region" description="Helical" evidence="1">
    <location>
        <begin position="245"/>
        <end position="262"/>
    </location>
</feature>
<feature type="transmembrane region" description="Helical" evidence="1">
    <location>
        <begin position="120"/>
        <end position="141"/>
    </location>
</feature>
<dbReference type="Pfam" id="PF00892">
    <property type="entry name" value="EamA"/>
    <property type="match status" value="1"/>
</dbReference>
<dbReference type="InterPro" id="IPR037185">
    <property type="entry name" value="EmrE-like"/>
</dbReference>
<evidence type="ECO:0000313" key="3">
    <source>
        <dbReference type="EMBL" id="ACC97965.1"/>
    </source>
</evidence>
<keyword evidence="1" id="KW-0472">Membrane</keyword>
<gene>
    <name evidence="3" type="ordered locus">Emin_0408</name>
</gene>
<reference evidence="3 4" key="1">
    <citation type="journal article" date="2009" name="Appl. Environ. Microbiol.">
        <title>Genomic analysis of 'Elusimicrobium minutum,' the first cultivated representative of the phylum 'Elusimicrobia' (formerly termite group 1).</title>
        <authorList>
            <person name="Herlemann D.P.R."/>
            <person name="Geissinger O."/>
            <person name="Ikeda-Ohtsubo W."/>
            <person name="Kunin V."/>
            <person name="Sun H."/>
            <person name="Lapidus A."/>
            <person name="Hugenholtz P."/>
            <person name="Brune A."/>
        </authorList>
    </citation>
    <scope>NUCLEOTIDE SEQUENCE [LARGE SCALE GENOMIC DNA]</scope>
    <source>
        <strain evidence="3 4">Pei191</strain>
    </source>
</reference>
<feature type="transmembrane region" description="Helical" evidence="1">
    <location>
        <begin position="64"/>
        <end position="84"/>
    </location>
</feature>
<dbReference type="HOGENOM" id="CLU_952281_0_0_0"/>
<dbReference type="KEGG" id="emi:Emin_0408"/>